<dbReference type="Pfam" id="PF00582">
    <property type="entry name" value="Usp"/>
    <property type="match status" value="1"/>
</dbReference>
<organism evidence="2 3">
    <name type="scientific">Acer yangbiense</name>
    <dbReference type="NCBI Taxonomy" id="1000413"/>
    <lineage>
        <taxon>Eukaryota</taxon>
        <taxon>Viridiplantae</taxon>
        <taxon>Streptophyta</taxon>
        <taxon>Embryophyta</taxon>
        <taxon>Tracheophyta</taxon>
        <taxon>Spermatophyta</taxon>
        <taxon>Magnoliopsida</taxon>
        <taxon>eudicotyledons</taxon>
        <taxon>Gunneridae</taxon>
        <taxon>Pentapetalae</taxon>
        <taxon>rosids</taxon>
        <taxon>malvids</taxon>
        <taxon>Sapindales</taxon>
        <taxon>Sapindaceae</taxon>
        <taxon>Hippocastanoideae</taxon>
        <taxon>Acereae</taxon>
        <taxon>Acer</taxon>
    </lineage>
</organism>
<sequence length="241" mass="26646">MGKKAGRRLPNFCLNRIRPLVRVRSPPQPIQSKSSDHVDENVQKCDQSGININVNADQAVTSSDDHQGVVKPTGLTIGRKIMIVVDSSNEAKAALQWSLSHHTVQSQDKLVLLHVIKPSNKRATGTDHGESKKETAPRACHEAVHSLKKICQQKRPEVGPAIVEEARKQGAALLILGQRKRSMTWRLIMMWAGNRVAGGGGVVEYCIQNANCMAIAVRRKSNKQGGYLITTKRHKDFWLLA</sequence>
<reference evidence="3" key="1">
    <citation type="journal article" date="2019" name="Gigascience">
        <title>De novo genome assembly of the endangered Acer yangbiense, a plant species with extremely small populations endemic to Yunnan Province, China.</title>
        <authorList>
            <person name="Yang J."/>
            <person name="Wariss H.M."/>
            <person name="Tao L."/>
            <person name="Zhang R."/>
            <person name="Yun Q."/>
            <person name="Hollingsworth P."/>
            <person name="Dao Z."/>
            <person name="Luo G."/>
            <person name="Guo H."/>
            <person name="Ma Y."/>
            <person name="Sun W."/>
        </authorList>
    </citation>
    <scope>NUCLEOTIDE SEQUENCE [LARGE SCALE GENOMIC DNA]</scope>
    <source>
        <strain evidence="3">cv. Malutang</strain>
    </source>
</reference>
<name>A0A5C7HI06_9ROSI</name>
<dbReference type="AlphaFoldDB" id="A0A5C7HI06"/>
<dbReference type="InterPro" id="IPR014729">
    <property type="entry name" value="Rossmann-like_a/b/a_fold"/>
</dbReference>
<evidence type="ECO:0000259" key="1">
    <source>
        <dbReference type="Pfam" id="PF00582"/>
    </source>
</evidence>
<protein>
    <recommendedName>
        <fullName evidence="1">UspA domain-containing protein</fullName>
    </recommendedName>
</protein>
<dbReference type="InterPro" id="IPR006016">
    <property type="entry name" value="UspA"/>
</dbReference>
<comment type="caution">
    <text evidence="2">The sequence shown here is derived from an EMBL/GenBank/DDBJ whole genome shotgun (WGS) entry which is preliminary data.</text>
</comment>
<dbReference type="OrthoDB" id="1667873at2759"/>
<keyword evidence="3" id="KW-1185">Reference proteome</keyword>
<dbReference type="PANTHER" id="PTHR47000">
    <property type="entry name" value="ADENINE NUCLEOTIDE ALPHA HYDROLASES-LIKE SUPERFAMILY PROTEIN"/>
    <property type="match status" value="1"/>
</dbReference>
<gene>
    <name evidence="2" type="ORF">EZV62_017976</name>
</gene>
<proteinExistence type="predicted"/>
<evidence type="ECO:0000313" key="2">
    <source>
        <dbReference type="EMBL" id="TXG56663.1"/>
    </source>
</evidence>
<feature type="domain" description="UspA" evidence="1">
    <location>
        <begin position="79"/>
        <end position="218"/>
    </location>
</feature>
<dbReference type="SUPFAM" id="SSF52402">
    <property type="entry name" value="Adenine nucleotide alpha hydrolases-like"/>
    <property type="match status" value="1"/>
</dbReference>
<dbReference type="PANTHER" id="PTHR47000:SF1">
    <property type="entry name" value="ADENINE NUCLEOTIDE ALPHA HYDROLASES-LIKE SUPERFAMILY PROTEIN"/>
    <property type="match status" value="1"/>
</dbReference>
<dbReference type="Proteomes" id="UP000323000">
    <property type="component" value="Chromosome 8"/>
</dbReference>
<evidence type="ECO:0000313" key="3">
    <source>
        <dbReference type="Proteomes" id="UP000323000"/>
    </source>
</evidence>
<dbReference type="Gene3D" id="3.40.50.620">
    <property type="entry name" value="HUPs"/>
    <property type="match status" value="1"/>
</dbReference>
<dbReference type="EMBL" id="VAHF01000008">
    <property type="protein sequence ID" value="TXG56663.1"/>
    <property type="molecule type" value="Genomic_DNA"/>
</dbReference>
<dbReference type="CDD" id="cd23659">
    <property type="entry name" value="USP_At3g01520-like"/>
    <property type="match status" value="1"/>
</dbReference>
<accession>A0A5C7HI06</accession>